<dbReference type="eggNOG" id="COG2267">
    <property type="taxonomic scope" value="Bacteria"/>
</dbReference>
<keyword evidence="4" id="KW-1185">Reference proteome</keyword>
<dbReference type="PRINTS" id="PR00412">
    <property type="entry name" value="EPOXHYDRLASE"/>
</dbReference>
<evidence type="ECO:0000313" key="4">
    <source>
        <dbReference type="Proteomes" id="UP000008963"/>
    </source>
</evidence>
<feature type="domain" description="AB hydrolase-1" evidence="2">
    <location>
        <begin position="53"/>
        <end position="285"/>
    </location>
</feature>
<dbReference type="HOGENOM" id="CLU_020336_13_0_7"/>
<dbReference type="InterPro" id="IPR029058">
    <property type="entry name" value="AB_hydrolase_fold"/>
</dbReference>
<dbReference type="PROSITE" id="PS51257">
    <property type="entry name" value="PROKAR_LIPOPROTEIN"/>
    <property type="match status" value="1"/>
</dbReference>
<dbReference type="SUPFAM" id="SSF53474">
    <property type="entry name" value="alpha/beta-Hydrolases"/>
    <property type="match status" value="1"/>
</dbReference>
<dbReference type="EMBL" id="FQ312005">
    <property type="protein sequence ID" value="CBW26737.1"/>
    <property type="molecule type" value="Genomic_DNA"/>
</dbReference>
<feature type="chain" id="PRO_5003154422" evidence="1">
    <location>
        <begin position="20"/>
        <end position="299"/>
    </location>
</feature>
<dbReference type="KEGG" id="bmx:BMS_1921"/>
<dbReference type="InterPro" id="IPR000639">
    <property type="entry name" value="Epox_hydrolase-like"/>
</dbReference>
<dbReference type="RefSeq" id="WP_014244518.1">
    <property type="nucleotide sequence ID" value="NC_016620.1"/>
</dbReference>
<keyword evidence="1" id="KW-0732">Signal</keyword>
<accession>E1X2H0</accession>
<dbReference type="PATRIC" id="fig|862908.3.peg.1822"/>
<sequence length="299" mass="34846">MVRALLTLLIFTLASCANSVEIREKWTKKEDGSRFVEIEGTSVHYRDFGEGQAIVLLHGICDSLHSWRHFKKPILEAGYRYIALDVPGFGLTHGKEIPYDQENYTLFLNKLFKKLNIESPIIIGNSLGGYIAWNYAINYPRETKKIVLLSPAGYPLSPPLVVRISENGFLQWIAKNLSTRMSSDFIARGVFYDRDKMEEEDLERFYELFNLEGNFEKYMRVFKSIMKLQNAVPDLTRLETPTLLIWGENDNWIPFKQTNHWKRDVDHLEFFPLKETGHTPQLERPKKTIQIILNSLKKE</sequence>
<evidence type="ECO:0000259" key="2">
    <source>
        <dbReference type="Pfam" id="PF00561"/>
    </source>
</evidence>
<dbReference type="OrthoDB" id="5295402at2"/>
<reference evidence="4" key="1">
    <citation type="journal article" date="2013" name="ISME J.">
        <title>A small predatory core genome in the divergent marine Bacteriovorax marinus SJ and the terrestrial Bdellovibrio bacteriovorus.</title>
        <authorList>
            <person name="Crossman L.C."/>
            <person name="Chen H."/>
            <person name="Cerdeno-Tarraga A.M."/>
            <person name="Brooks K."/>
            <person name="Quail M.A."/>
            <person name="Pineiro S.A."/>
            <person name="Hobley L."/>
            <person name="Sockett R.E."/>
            <person name="Bentley S.D."/>
            <person name="Parkhill J."/>
            <person name="Williams H.N."/>
            <person name="Stine O.C."/>
        </authorList>
    </citation>
    <scope>NUCLEOTIDE SEQUENCE [LARGE SCALE GENOMIC DNA]</scope>
    <source>
        <strain evidence="4">ATCC BAA-682 / DSM 15412 / SJ</strain>
    </source>
</reference>
<dbReference type="STRING" id="862908.BMS_1921"/>
<dbReference type="Gene3D" id="3.40.50.1820">
    <property type="entry name" value="alpha/beta hydrolase"/>
    <property type="match status" value="1"/>
</dbReference>
<proteinExistence type="predicted"/>
<protein>
    <submittedName>
        <fullName evidence="3">2-hydroxy-6-ketonona-2,4-dienedioic acid hydrolase</fullName>
    </submittedName>
</protein>
<dbReference type="Pfam" id="PF00561">
    <property type="entry name" value="Abhydrolase_1"/>
    <property type="match status" value="1"/>
</dbReference>
<dbReference type="Proteomes" id="UP000008963">
    <property type="component" value="Chromosome"/>
</dbReference>
<keyword evidence="3" id="KW-0378">Hydrolase</keyword>
<gene>
    <name evidence="3" type="ordered locus">BMS_1921</name>
</gene>
<dbReference type="PANTHER" id="PTHR46438">
    <property type="entry name" value="ALPHA/BETA-HYDROLASES SUPERFAMILY PROTEIN"/>
    <property type="match status" value="1"/>
</dbReference>
<dbReference type="InterPro" id="IPR000073">
    <property type="entry name" value="AB_hydrolase_1"/>
</dbReference>
<dbReference type="PRINTS" id="PR00111">
    <property type="entry name" value="ABHYDROLASE"/>
</dbReference>
<feature type="signal peptide" evidence="1">
    <location>
        <begin position="1"/>
        <end position="19"/>
    </location>
</feature>
<dbReference type="GO" id="GO:0016787">
    <property type="term" value="F:hydrolase activity"/>
    <property type="evidence" value="ECO:0007669"/>
    <property type="project" value="UniProtKB-KW"/>
</dbReference>
<evidence type="ECO:0000256" key="1">
    <source>
        <dbReference type="SAM" id="SignalP"/>
    </source>
</evidence>
<evidence type="ECO:0000313" key="3">
    <source>
        <dbReference type="EMBL" id="CBW26737.1"/>
    </source>
</evidence>
<organism evidence="3 4">
    <name type="scientific">Halobacteriovorax marinus (strain ATCC BAA-682 / DSM 15412 / SJ)</name>
    <name type="common">Bacteriovorax marinus</name>
    <dbReference type="NCBI Taxonomy" id="862908"/>
    <lineage>
        <taxon>Bacteria</taxon>
        <taxon>Pseudomonadati</taxon>
        <taxon>Bdellovibrionota</taxon>
        <taxon>Bacteriovoracia</taxon>
        <taxon>Bacteriovoracales</taxon>
        <taxon>Halobacteriovoraceae</taxon>
        <taxon>Halobacteriovorax</taxon>
    </lineage>
</organism>
<name>E1X2H0_HALMS</name>
<dbReference type="PANTHER" id="PTHR46438:SF11">
    <property type="entry name" value="LIPASE-RELATED"/>
    <property type="match status" value="1"/>
</dbReference>
<dbReference type="AlphaFoldDB" id="E1X2H0"/>